<protein>
    <submittedName>
        <fullName evidence="1">11509_t:CDS:1</fullName>
    </submittedName>
</protein>
<reference evidence="1" key="1">
    <citation type="submission" date="2021-06" db="EMBL/GenBank/DDBJ databases">
        <authorList>
            <person name="Kallberg Y."/>
            <person name="Tangrot J."/>
            <person name="Rosling A."/>
        </authorList>
    </citation>
    <scope>NUCLEOTIDE SEQUENCE</scope>
    <source>
        <strain evidence="1">IL203A</strain>
    </source>
</reference>
<sequence length="317" mass="38144">IMNNKEFINECNCLNNGDFVMVTSLGVSIWTFNTQINKIELNYCWNDGNVWDWNKENVIKLFDDEKGFKKKYFFPPSSYIGIIRYNSAFSQPPQLYNKESNSDKDRFFFNELIEKHINNKFFLILYGKKLIEDIIIDDDDELLRKLFKACTKQIVKDNEIINTQIFKIFSQSITEIFRKNQSFFEEFITQISLFCVLHVEKKNQVLKHLSHYQCYSSLSELTYLDSLVDTFYNSFLYKKIIPYLYTKIANLHLYKKIVFMFPPPKFHPQLFLMFPLPNFVTYYENDEKDEFFLKKLFKPKSCHFINIDDLTFYSTWN</sequence>
<dbReference type="EMBL" id="CAJVPU010042536">
    <property type="protein sequence ID" value="CAG8743733.1"/>
    <property type="molecule type" value="Genomic_DNA"/>
</dbReference>
<dbReference type="Proteomes" id="UP000789702">
    <property type="component" value="Unassembled WGS sequence"/>
</dbReference>
<feature type="non-terminal residue" evidence="1">
    <location>
        <position position="317"/>
    </location>
</feature>
<feature type="non-terminal residue" evidence="1">
    <location>
        <position position="1"/>
    </location>
</feature>
<evidence type="ECO:0000313" key="2">
    <source>
        <dbReference type="Proteomes" id="UP000789702"/>
    </source>
</evidence>
<name>A0ACA9QDN9_9GLOM</name>
<organism evidence="1 2">
    <name type="scientific">Dentiscutata heterogama</name>
    <dbReference type="NCBI Taxonomy" id="1316150"/>
    <lineage>
        <taxon>Eukaryota</taxon>
        <taxon>Fungi</taxon>
        <taxon>Fungi incertae sedis</taxon>
        <taxon>Mucoromycota</taxon>
        <taxon>Glomeromycotina</taxon>
        <taxon>Glomeromycetes</taxon>
        <taxon>Diversisporales</taxon>
        <taxon>Gigasporaceae</taxon>
        <taxon>Dentiscutata</taxon>
    </lineage>
</organism>
<accession>A0ACA9QDN9</accession>
<proteinExistence type="predicted"/>
<evidence type="ECO:0000313" key="1">
    <source>
        <dbReference type="EMBL" id="CAG8743733.1"/>
    </source>
</evidence>
<comment type="caution">
    <text evidence="1">The sequence shown here is derived from an EMBL/GenBank/DDBJ whole genome shotgun (WGS) entry which is preliminary data.</text>
</comment>
<gene>
    <name evidence="1" type="ORF">DHETER_LOCUS14213</name>
</gene>
<keyword evidence="2" id="KW-1185">Reference proteome</keyword>